<dbReference type="EMBL" id="OY731400">
    <property type="protein sequence ID" value="CAJ1940079.1"/>
    <property type="molecule type" value="Genomic_DNA"/>
</dbReference>
<evidence type="ECO:0000313" key="1">
    <source>
        <dbReference type="EMBL" id="CAJ1940079.1"/>
    </source>
</evidence>
<gene>
    <name evidence="1" type="ORF">AYBTSS11_LOCUS9514</name>
</gene>
<dbReference type="Proteomes" id="UP001189624">
    <property type="component" value="Chromosome 3"/>
</dbReference>
<proteinExistence type="predicted"/>
<organism evidence="1 2">
    <name type="scientific">Sphenostylis stenocarpa</name>
    <dbReference type="NCBI Taxonomy" id="92480"/>
    <lineage>
        <taxon>Eukaryota</taxon>
        <taxon>Viridiplantae</taxon>
        <taxon>Streptophyta</taxon>
        <taxon>Embryophyta</taxon>
        <taxon>Tracheophyta</taxon>
        <taxon>Spermatophyta</taxon>
        <taxon>Magnoliopsida</taxon>
        <taxon>eudicotyledons</taxon>
        <taxon>Gunneridae</taxon>
        <taxon>Pentapetalae</taxon>
        <taxon>rosids</taxon>
        <taxon>fabids</taxon>
        <taxon>Fabales</taxon>
        <taxon>Fabaceae</taxon>
        <taxon>Papilionoideae</taxon>
        <taxon>50 kb inversion clade</taxon>
        <taxon>NPAAA clade</taxon>
        <taxon>indigoferoid/millettioid clade</taxon>
        <taxon>Phaseoleae</taxon>
        <taxon>Sphenostylis</taxon>
    </lineage>
</organism>
<sequence length="105" mass="12140">MKEFQRHSRIQGELQTFPHYEGGEEHIFHGMDFDKRSYFEARNIVREFKYDVPEPIPKDGIKGVDGNEDCEGDGEVHMEVSSDGETIIDGMDSEIVMDNVEARWC</sequence>
<dbReference type="Gramene" id="rna-AYBTSS11_LOCUS9514">
    <property type="protein sequence ID" value="CAJ1940079.1"/>
    <property type="gene ID" value="gene-AYBTSS11_LOCUS9514"/>
</dbReference>
<keyword evidence="2" id="KW-1185">Reference proteome</keyword>
<protein>
    <submittedName>
        <fullName evidence="1">Uncharacterized protein</fullName>
    </submittedName>
</protein>
<name>A0AA86SGB8_9FABA</name>
<dbReference type="AlphaFoldDB" id="A0AA86SGB8"/>
<accession>A0AA86SGB8</accession>
<evidence type="ECO:0000313" key="2">
    <source>
        <dbReference type="Proteomes" id="UP001189624"/>
    </source>
</evidence>
<reference evidence="1" key="1">
    <citation type="submission" date="2023-10" db="EMBL/GenBank/DDBJ databases">
        <authorList>
            <person name="Domelevo Entfellner J.-B."/>
        </authorList>
    </citation>
    <scope>NUCLEOTIDE SEQUENCE</scope>
</reference>